<gene>
    <name evidence="11" type="ORF">PVSEL_0200460</name>
</gene>
<sequence length="346" mass="41609">MGTNVIIKTNENGIFQIIENIRNYPQTPVFTVEDKFPILNYFTFSWLANNYSFHNLRKEKVKYTQHMERQFTPFGFIKFVHEKYFIAPAFVLIYILICKYGHTFMKNKKEIKLKWIIIIWNFLLFFFNMIVAIKLLPVFIYIVNNYTINGLLTIPPIYVCGFGSVGLWICLFIISKYAELVDTIFLILKKKKITLLHWYHHSTVLLYTWDTYFVELPAGFIFILINAFVHTFMYFYYLLATIYNKPLKWNILVTIIQILQMICGIVLTIYCLYISYIYKYNHNWNINLIQELGNNFSFQYGHYISQKNIFFACLMYLSYFYLFTKYFLNRYTSGIQKDSLLQKKKT</sequence>
<dbReference type="GO" id="GO:0042761">
    <property type="term" value="P:very long-chain fatty acid biosynthetic process"/>
    <property type="evidence" value="ECO:0007669"/>
    <property type="project" value="TreeGrafter"/>
</dbReference>
<dbReference type="EC" id="2.3.1.-" evidence="10"/>
<keyword evidence="4 10" id="KW-0812">Transmembrane</keyword>
<keyword evidence="11" id="KW-0012">Acyltransferase</keyword>
<dbReference type="GO" id="GO:0030148">
    <property type="term" value="P:sphingolipid biosynthetic process"/>
    <property type="evidence" value="ECO:0007669"/>
    <property type="project" value="TreeGrafter"/>
</dbReference>
<protein>
    <recommendedName>
        <fullName evidence="10">Elongation of fatty acids protein</fullName>
        <ecNumber evidence="10">2.3.1.-</ecNumber>
    </recommendedName>
</protein>
<dbReference type="GO" id="GO:0019367">
    <property type="term" value="P:fatty acid elongation, saturated fatty acid"/>
    <property type="evidence" value="ECO:0007669"/>
    <property type="project" value="TreeGrafter"/>
</dbReference>
<comment type="catalytic activity">
    <reaction evidence="10">
        <text>an acyl-CoA + malonyl-CoA + H(+) = a 3-oxoacyl-CoA + CO2 + CoA</text>
        <dbReference type="Rhea" id="RHEA:50252"/>
        <dbReference type="ChEBI" id="CHEBI:15378"/>
        <dbReference type="ChEBI" id="CHEBI:16526"/>
        <dbReference type="ChEBI" id="CHEBI:57287"/>
        <dbReference type="ChEBI" id="CHEBI:57384"/>
        <dbReference type="ChEBI" id="CHEBI:58342"/>
        <dbReference type="ChEBI" id="CHEBI:90726"/>
    </reaction>
    <physiologicalReaction direction="left-to-right" evidence="10">
        <dbReference type="Rhea" id="RHEA:50253"/>
    </physiologicalReaction>
</comment>
<organism evidence="11 12">
    <name type="scientific">Plasmodium vinckei</name>
    <dbReference type="NCBI Taxonomy" id="5860"/>
    <lineage>
        <taxon>Eukaryota</taxon>
        <taxon>Sar</taxon>
        <taxon>Alveolata</taxon>
        <taxon>Apicomplexa</taxon>
        <taxon>Aconoidasida</taxon>
        <taxon>Haemosporida</taxon>
        <taxon>Plasmodiidae</taxon>
        <taxon>Plasmodium</taxon>
        <taxon>Plasmodium (Vinckeia)</taxon>
    </lineage>
</organism>
<keyword evidence="3 10" id="KW-0808">Transferase</keyword>
<reference evidence="11 12" key="1">
    <citation type="submission" date="2020-08" db="EMBL/GenBank/DDBJ databases">
        <authorList>
            <person name="Ramaprasad A."/>
        </authorList>
    </citation>
    <scope>NUCLEOTIDE SEQUENCE [LARGE SCALE GENOMIC DNA]</scope>
</reference>
<evidence type="ECO:0000256" key="8">
    <source>
        <dbReference type="ARBA" id="ARBA00023136"/>
    </source>
</evidence>
<dbReference type="Pfam" id="PF01151">
    <property type="entry name" value="ELO"/>
    <property type="match status" value="1"/>
</dbReference>
<dbReference type="EMBL" id="LR865423">
    <property type="protein sequence ID" value="CAD2096228.1"/>
    <property type="molecule type" value="Genomic_DNA"/>
</dbReference>
<comment type="similarity">
    <text evidence="10">Belongs to the ELO family.</text>
</comment>
<evidence type="ECO:0000256" key="10">
    <source>
        <dbReference type="RuleBase" id="RU361115"/>
    </source>
</evidence>
<feature type="transmembrane region" description="Helical" evidence="10">
    <location>
        <begin position="195"/>
        <end position="214"/>
    </location>
</feature>
<dbReference type="GO" id="GO:0005789">
    <property type="term" value="C:endoplasmic reticulum membrane"/>
    <property type="evidence" value="ECO:0007669"/>
    <property type="project" value="TreeGrafter"/>
</dbReference>
<dbReference type="VEuPathDB" id="PlasmoDB:PVSEL_0200460"/>
<keyword evidence="5 10" id="KW-0276">Fatty acid metabolism</keyword>
<accession>A0A6V7SC63</accession>
<evidence type="ECO:0000256" key="1">
    <source>
        <dbReference type="ARBA" id="ARBA00004141"/>
    </source>
</evidence>
<proteinExistence type="inferred from homology"/>
<evidence type="ECO:0000256" key="4">
    <source>
        <dbReference type="ARBA" id="ARBA00022692"/>
    </source>
</evidence>
<evidence type="ECO:0000256" key="6">
    <source>
        <dbReference type="ARBA" id="ARBA00022989"/>
    </source>
</evidence>
<evidence type="ECO:0000256" key="7">
    <source>
        <dbReference type="ARBA" id="ARBA00023098"/>
    </source>
</evidence>
<keyword evidence="7 10" id="KW-0443">Lipid metabolism</keyword>
<name>A0A6V7SC63_PLAVN</name>
<keyword evidence="2 10" id="KW-0444">Lipid biosynthesis</keyword>
<dbReference type="PANTHER" id="PTHR11157:SF17">
    <property type="entry name" value="ELONGATION OF VERY LONG CHAIN FATTY ACIDS PROTEIN 6"/>
    <property type="match status" value="1"/>
</dbReference>
<dbReference type="Proteomes" id="UP000515697">
    <property type="component" value="Chromosome PVSEL_02"/>
</dbReference>
<keyword evidence="6 10" id="KW-1133">Transmembrane helix</keyword>
<dbReference type="GO" id="GO:0034625">
    <property type="term" value="P:fatty acid elongation, monounsaturated fatty acid"/>
    <property type="evidence" value="ECO:0007669"/>
    <property type="project" value="TreeGrafter"/>
</dbReference>
<dbReference type="GO" id="GO:0034626">
    <property type="term" value="P:fatty acid elongation, polyunsaturated fatty acid"/>
    <property type="evidence" value="ECO:0007669"/>
    <property type="project" value="TreeGrafter"/>
</dbReference>
<evidence type="ECO:0000256" key="2">
    <source>
        <dbReference type="ARBA" id="ARBA00022516"/>
    </source>
</evidence>
<feature type="transmembrane region" description="Helical" evidence="10">
    <location>
        <begin position="155"/>
        <end position="174"/>
    </location>
</feature>
<dbReference type="PANTHER" id="PTHR11157">
    <property type="entry name" value="FATTY ACID ACYL TRANSFERASE-RELATED"/>
    <property type="match status" value="1"/>
</dbReference>
<evidence type="ECO:0000313" key="11">
    <source>
        <dbReference type="EMBL" id="CAD2096228.1"/>
    </source>
</evidence>
<feature type="transmembrane region" description="Helical" evidence="10">
    <location>
        <begin position="84"/>
        <end position="101"/>
    </location>
</feature>
<feature type="transmembrane region" description="Helical" evidence="10">
    <location>
        <begin position="220"/>
        <end position="239"/>
    </location>
</feature>
<evidence type="ECO:0000256" key="9">
    <source>
        <dbReference type="ARBA" id="ARBA00023160"/>
    </source>
</evidence>
<evidence type="ECO:0000313" key="12">
    <source>
        <dbReference type="Proteomes" id="UP000515697"/>
    </source>
</evidence>
<dbReference type="GO" id="GO:0009922">
    <property type="term" value="F:fatty acid elongase activity"/>
    <property type="evidence" value="ECO:0007669"/>
    <property type="project" value="InterPro"/>
</dbReference>
<dbReference type="InterPro" id="IPR002076">
    <property type="entry name" value="ELO_fam"/>
</dbReference>
<evidence type="ECO:0000256" key="3">
    <source>
        <dbReference type="ARBA" id="ARBA00022679"/>
    </source>
</evidence>
<evidence type="ECO:0000256" key="5">
    <source>
        <dbReference type="ARBA" id="ARBA00022832"/>
    </source>
</evidence>
<feature type="transmembrane region" description="Helical" evidence="10">
    <location>
        <begin position="309"/>
        <end position="328"/>
    </location>
</feature>
<dbReference type="VEuPathDB" id="PlasmoDB:PVPCR_0200500"/>
<keyword evidence="8 10" id="KW-0472">Membrane</keyword>
<dbReference type="AlphaFoldDB" id="A0A6V7SC63"/>
<keyword evidence="9 10" id="KW-0275">Fatty acid biosynthesis</keyword>
<feature type="transmembrane region" description="Helical" evidence="10">
    <location>
        <begin position="251"/>
        <end position="278"/>
    </location>
</feature>
<dbReference type="VEuPathDB" id="PlasmoDB:PVLDE_0200480"/>
<feature type="transmembrane region" description="Helical" evidence="10">
    <location>
        <begin position="113"/>
        <end position="143"/>
    </location>
</feature>
<comment type="subcellular location">
    <subcellularLocation>
        <location evidence="1">Membrane</location>
        <topology evidence="1">Multi-pass membrane protein</topology>
    </subcellularLocation>
</comment>
<dbReference type="VEuPathDB" id="PlasmoDB:PVBDA_0200540"/>